<dbReference type="PANTHER" id="PTHR30563:SF0">
    <property type="entry name" value="DNA RECOMBINATION PROTEIN RMUC"/>
    <property type="match status" value="1"/>
</dbReference>
<name>A0A831ZQY9_9BACT</name>
<feature type="coiled-coil region" evidence="5">
    <location>
        <begin position="84"/>
        <end position="111"/>
    </location>
</feature>
<evidence type="ECO:0000256" key="2">
    <source>
        <dbReference type="ARBA" id="ARBA00009840"/>
    </source>
</evidence>
<dbReference type="Pfam" id="PF02646">
    <property type="entry name" value="RmuC"/>
    <property type="match status" value="1"/>
</dbReference>
<feature type="region of interest" description="Disordered" evidence="6">
    <location>
        <begin position="451"/>
        <end position="479"/>
    </location>
</feature>
<evidence type="ECO:0000256" key="1">
    <source>
        <dbReference type="ARBA" id="ARBA00003416"/>
    </source>
</evidence>
<keyword evidence="3 5" id="KW-0175">Coiled coil</keyword>
<comment type="function">
    <text evidence="1">Involved in DNA recombination.</text>
</comment>
<gene>
    <name evidence="7" type="ORF">ENS06_02740</name>
</gene>
<organism evidence="7">
    <name type="scientific">Desulfacinum infernum</name>
    <dbReference type="NCBI Taxonomy" id="35837"/>
    <lineage>
        <taxon>Bacteria</taxon>
        <taxon>Pseudomonadati</taxon>
        <taxon>Thermodesulfobacteriota</taxon>
        <taxon>Syntrophobacteria</taxon>
        <taxon>Syntrophobacterales</taxon>
        <taxon>Syntrophobacteraceae</taxon>
        <taxon>Desulfacinum</taxon>
    </lineage>
</organism>
<proteinExistence type="inferred from homology"/>
<dbReference type="PANTHER" id="PTHR30563">
    <property type="entry name" value="DNA RECOMBINATION PROTEIN RMUC"/>
    <property type="match status" value="1"/>
</dbReference>
<dbReference type="AlphaFoldDB" id="A0A831ZQY9"/>
<keyword evidence="4" id="KW-0233">DNA recombination</keyword>
<evidence type="ECO:0000256" key="3">
    <source>
        <dbReference type="ARBA" id="ARBA00023054"/>
    </source>
</evidence>
<dbReference type="GO" id="GO:0006310">
    <property type="term" value="P:DNA recombination"/>
    <property type="evidence" value="ECO:0007669"/>
    <property type="project" value="UniProtKB-KW"/>
</dbReference>
<sequence>MMEPVLWGVVGAVFGALVAWVLATTLGARPWHTKVTEAERRAADAENRASLLEGTTGALRAQNEKAVQDLAALREQLAAEYSARVRAETRLVETERRLEEEKALLAEAKTHLSDTFKSLAGDTLHRHSSDFLRLAKETLEKVLAEARGDLGQRHEAIQGLVKPLAETLMKFEEQLRLMEKNRQEAYSGLTEHLKLLKEGYQSLQKETANLVTALRKPQVRGRWGEMTLRRVVELAGLSEHCDFSEQVSTTGEDGRMRPDLLVRLPAGREIVVDAKVSLEAYLDAVGAESEEKRRASLTRHAAQMRAHLSALADKQYWKQFPKAPEFVVMFVPGESFFAAAVDADPTLLEDGLAKRVVLATPTTLIALLRAVAYGWRQEQIAKNAMEISELGKQLYERLKTMADHMADMGRHLDRATKAYNTAVGSLESRVLPAARRFKDLGAAPGAEIPILAPVETTPRELSAPDISQNRPDGRSETGR</sequence>
<evidence type="ECO:0000256" key="4">
    <source>
        <dbReference type="ARBA" id="ARBA00023172"/>
    </source>
</evidence>
<reference evidence="7" key="1">
    <citation type="journal article" date="2020" name="mSystems">
        <title>Genome- and Community-Level Interaction Insights into Carbon Utilization and Element Cycling Functions of Hydrothermarchaeota in Hydrothermal Sediment.</title>
        <authorList>
            <person name="Zhou Z."/>
            <person name="Liu Y."/>
            <person name="Xu W."/>
            <person name="Pan J."/>
            <person name="Luo Z.H."/>
            <person name="Li M."/>
        </authorList>
    </citation>
    <scope>NUCLEOTIDE SEQUENCE [LARGE SCALE GENOMIC DNA]</scope>
    <source>
        <strain evidence="7">SpSt-456</strain>
    </source>
</reference>
<evidence type="ECO:0000256" key="6">
    <source>
        <dbReference type="SAM" id="MobiDB-lite"/>
    </source>
</evidence>
<evidence type="ECO:0000256" key="5">
    <source>
        <dbReference type="SAM" id="Coils"/>
    </source>
</evidence>
<protein>
    <submittedName>
        <fullName evidence="7">DNA recombination protein RmuC</fullName>
    </submittedName>
</protein>
<evidence type="ECO:0000313" key="7">
    <source>
        <dbReference type="EMBL" id="HFK96224.1"/>
    </source>
</evidence>
<comment type="similarity">
    <text evidence="2">Belongs to the RmuC family.</text>
</comment>
<dbReference type="EMBL" id="DSTK01000010">
    <property type="protein sequence ID" value="HFK96224.1"/>
    <property type="molecule type" value="Genomic_DNA"/>
</dbReference>
<accession>A0A831ZQY9</accession>
<comment type="caution">
    <text evidence="7">The sequence shown here is derived from an EMBL/GenBank/DDBJ whole genome shotgun (WGS) entry which is preliminary data.</text>
</comment>
<dbReference type="InterPro" id="IPR003798">
    <property type="entry name" value="DNA_recombination_RmuC"/>
</dbReference>